<dbReference type="RefSeq" id="WP_116681714.1">
    <property type="nucleotide sequence ID" value="NZ_QURL01000001.1"/>
</dbReference>
<keyword evidence="2" id="KW-1185">Reference proteome</keyword>
<dbReference type="Pfam" id="PF06074">
    <property type="entry name" value="Portal_Mu"/>
    <property type="match status" value="1"/>
</dbReference>
<proteinExistence type="predicted"/>
<accession>A0A371XB99</accession>
<evidence type="ECO:0000313" key="1">
    <source>
        <dbReference type="EMBL" id="RFC66461.1"/>
    </source>
</evidence>
<dbReference type="AlphaFoldDB" id="A0A371XB99"/>
<dbReference type="EMBL" id="QURL01000001">
    <property type="protein sequence ID" value="RFC66461.1"/>
    <property type="molecule type" value="Genomic_DNA"/>
</dbReference>
<evidence type="ECO:0008006" key="3">
    <source>
        <dbReference type="Google" id="ProtNLM"/>
    </source>
</evidence>
<dbReference type="OrthoDB" id="1804088at2"/>
<name>A0A371XB99_9HYPH</name>
<evidence type="ECO:0000313" key="2">
    <source>
        <dbReference type="Proteomes" id="UP000264310"/>
    </source>
</evidence>
<sequence>MAIGSRIASFLGINRERAKPFSEQGVSGTQIYGGWIATAERNPSLIGPNKWRTYDDIAVNCPVVAASIRYFTALVTKAAWSATASDEDSEDAKAAAEWLEKAMEAPDQSWSTIVARAVTARYYGFSVQEWAAQRRGDGTIVFRTIENRPQATVERWDLDERGSVIGIVQRAPDGTTHYLPREKCVYLVDNLLTDAPDGLGLLRHAVEPATRLKAYQALEQQGFERDLRGIPIGYAPMGAINDALMELDGDDGEDAKKQRAGIKAPLEAMKNFVTMQLKGSSTGAVLDSTPYFSAETDGSEKPSATRQWEVKLLEGPAPGLSEMREAKRDLNFEIARIFGTEGMVLGSDGSGSLALSKDRTSNLILAANSVLDDIVDAFNKDFRDPLWRLNGFDEALKPSLVAEKVDHRTVEEVTTALRDLAQAGGVMLPDDPAINHVRGLMGVPKVEVQEVV</sequence>
<dbReference type="InterPro" id="IPR009279">
    <property type="entry name" value="Portal_Mu"/>
</dbReference>
<organism evidence="1 2">
    <name type="scientific">Fulvimarina endophytica</name>
    <dbReference type="NCBI Taxonomy" id="2293836"/>
    <lineage>
        <taxon>Bacteria</taxon>
        <taxon>Pseudomonadati</taxon>
        <taxon>Pseudomonadota</taxon>
        <taxon>Alphaproteobacteria</taxon>
        <taxon>Hyphomicrobiales</taxon>
        <taxon>Aurantimonadaceae</taxon>
        <taxon>Fulvimarina</taxon>
    </lineage>
</organism>
<gene>
    <name evidence="1" type="ORF">DYI37_03185</name>
</gene>
<comment type="caution">
    <text evidence="1">The sequence shown here is derived from an EMBL/GenBank/DDBJ whole genome shotgun (WGS) entry which is preliminary data.</text>
</comment>
<protein>
    <recommendedName>
        <fullName evidence="3">Phage portal protein</fullName>
    </recommendedName>
</protein>
<reference evidence="1 2" key="1">
    <citation type="submission" date="2018-08" db="EMBL/GenBank/DDBJ databases">
        <title>Fulvimarina sp. 85, whole genome shotgun sequence.</title>
        <authorList>
            <person name="Tuo L."/>
        </authorList>
    </citation>
    <scope>NUCLEOTIDE SEQUENCE [LARGE SCALE GENOMIC DNA]</scope>
    <source>
        <strain evidence="1 2">85</strain>
    </source>
</reference>
<dbReference type="Proteomes" id="UP000264310">
    <property type="component" value="Unassembled WGS sequence"/>
</dbReference>